<keyword evidence="1" id="KW-1133">Transmembrane helix</keyword>
<gene>
    <name evidence="2" type="ORF">UFOPK1689_00968</name>
</gene>
<protein>
    <submittedName>
        <fullName evidence="2">Unannotated protein</fullName>
    </submittedName>
</protein>
<sequence>MAALILYFIPNILLAYGIDPAYSQIITGALTIFVVLVGGLLRKRTGKT</sequence>
<reference evidence="2" key="1">
    <citation type="submission" date="2020-05" db="EMBL/GenBank/DDBJ databases">
        <authorList>
            <person name="Chiriac C."/>
            <person name="Salcher M."/>
            <person name="Ghai R."/>
            <person name="Kavagutti S V."/>
        </authorList>
    </citation>
    <scope>NUCLEOTIDE SEQUENCE</scope>
</reference>
<dbReference type="EMBL" id="CAEZTN010000039">
    <property type="protein sequence ID" value="CAB4575771.1"/>
    <property type="molecule type" value="Genomic_DNA"/>
</dbReference>
<keyword evidence="1" id="KW-0812">Transmembrane</keyword>
<organism evidence="2">
    <name type="scientific">freshwater metagenome</name>
    <dbReference type="NCBI Taxonomy" id="449393"/>
    <lineage>
        <taxon>unclassified sequences</taxon>
        <taxon>metagenomes</taxon>
        <taxon>ecological metagenomes</taxon>
    </lineage>
</organism>
<keyword evidence="1" id="KW-0472">Membrane</keyword>
<evidence type="ECO:0000313" key="2">
    <source>
        <dbReference type="EMBL" id="CAB4575771.1"/>
    </source>
</evidence>
<evidence type="ECO:0000256" key="1">
    <source>
        <dbReference type="SAM" id="Phobius"/>
    </source>
</evidence>
<proteinExistence type="predicted"/>
<dbReference type="AlphaFoldDB" id="A0A6J6EGW3"/>
<accession>A0A6J6EGW3</accession>
<name>A0A6J6EGW3_9ZZZZ</name>
<feature type="transmembrane region" description="Helical" evidence="1">
    <location>
        <begin position="25"/>
        <end position="41"/>
    </location>
</feature>